<evidence type="ECO:0000256" key="1">
    <source>
        <dbReference type="ARBA" id="ARBA00006484"/>
    </source>
</evidence>
<dbReference type="EC" id="1.1.1.100" evidence="3"/>
<accession>A0A0E3KRU3</accession>
<organism evidence="3 4">
    <name type="scientific">Methanosarcina thermophila CHTI-55</name>
    <dbReference type="NCBI Taxonomy" id="1434121"/>
    <lineage>
        <taxon>Archaea</taxon>
        <taxon>Methanobacteriati</taxon>
        <taxon>Methanobacteriota</taxon>
        <taxon>Stenosarchaea group</taxon>
        <taxon>Methanomicrobia</taxon>
        <taxon>Methanosarcinales</taxon>
        <taxon>Methanosarcinaceae</taxon>
        <taxon>Methanosarcina</taxon>
    </lineage>
</organism>
<name>A0A0E3KRU3_METTE</name>
<protein>
    <submittedName>
        <fullName evidence="3">3-oxoacyl-[acyl-carrier protein] reductase</fullName>
        <ecNumber evidence="3">1.1.1.100</ecNumber>
    </submittedName>
</protein>
<dbReference type="KEGG" id="mthe:MSTHC_1945"/>
<dbReference type="Gene3D" id="3.40.50.720">
    <property type="entry name" value="NAD(P)-binding Rossmann-like Domain"/>
    <property type="match status" value="1"/>
</dbReference>
<sequence length="255" mass="27683">MKNLFDLTGRVAIVTGASSGLGVDFAKALANQGANLALIARREDKLKEVQKEIEKLGVTCRYYVCDVMKTDQIQDTVERVEKDFGRIDILVNNAGLGLVDAAEKTTDEMWRTMVDTNLNGVYFFAREVGKVMLKQKYGRIINIGSIHSVVSMKEMPVTAYCATKGGVLTLTKALASEWAKEGITVNAIGPGYFALGMAEGVVADPEFAKIIEFMCPMGRPGRSGELDTTVLYLASDASTYITGQMIIVDGGWTSI</sequence>
<dbReference type="Proteomes" id="UP000056925">
    <property type="component" value="Chromosome"/>
</dbReference>
<dbReference type="SUPFAM" id="SSF51735">
    <property type="entry name" value="NAD(P)-binding Rossmann-fold domains"/>
    <property type="match status" value="1"/>
</dbReference>
<dbReference type="InterPro" id="IPR036291">
    <property type="entry name" value="NAD(P)-bd_dom_sf"/>
</dbReference>
<gene>
    <name evidence="3" type="ORF">MSTHC_1945</name>
</gene>
<dbReference type="PANTHER" id="PTHR42760">
    <property type="entry name" value="SHORT-CHAIN DEHYDROGENASES/REDUCTASES FAMILY MEMBER"/>
    <property type="match status" value="1"/>
</dbReference>
<keyword evidence="2 3" id="KW-0560">Oxidoreductase</keyword>
<dbReference type="GeneID" id="41603308"/>
<proteinExistence type="inferred from homology"/>
<dbReference type="GO" id="GO:0004316">
    <property type="term" value="F:3-oxoacyl-[acyl-carrier-protein] reductase (NADPH) activity"/>
    <property type="evidence" value="ECO:0007669"/>
    <property type="project" value="UniProtKB-EC"/>
</dbReference>
<reference evidence="3 4" key="1">
    <citation type="submission" date="2014-07" db="EMBL/GenBank/DDBJ databases">
        <title>Methanogenic archaea and the global carbon cycle.</title>
        <authorList>
            <person name="Henriksen J.R."/>
            <person name="Luke J."/>
            <person name="Reinhart S."/>
            <person name="Benedict M.N."/>
            <person name="Youngblut N.D."/>
            <person name="Metcalf M.E."/>
            <person name="Whitaker R.J."/>
            <person name="Metcalf W.W."/>
        </authorList>
    </citation>
    <scope>NUCLEOTIDE SEQUENCE [LARGE SCALE GENOMIC DNA]</scope>
    <source>
        <strain evidence="3 4">CHTI-55</strain>
    </source>
</reference>
<dbReference type="PRINTS" id="PR00080">
    <property type="entry name" value="SDRFAMILY"/>
</dbReference>
<dbReference type="CDD" id="cd05347">
    <property type="entry name" value="Ga5DH-like_SDR_c"/>
    <property type="match status" value="1"/>
</dbReference>
<dbReference type="GO" id="GO:0006633">
    <property type="term" value="P:fatty acid biosynthetic process"/>
    <property type="evidence" value="ECO:0007669"/>
    <property type="project" value="TreeGrafter"/>
</dbReference>
<dbReference type="EMBL" id="CP009502">
    <property type="protein sequence ID" value="AKB16263.1"/>
    <property type="molecule type" value="Genomic_DNA"/>
</dbReference>
<evidence type="ECO:0000256" key="2">
    <source>
        <dbReference type="ARBA" id="ARBA00023002"/>
    </source>
</evidence>
<dbReference type="PATRIC" id="fig|1434121.4.peg.2378"/>
<dbReference type="PANTHER" id="PTHR42760:SF133">
    <property type="entry name" value="3-OXOACYL-[ACYL-CARRIER-PROTEIN] REDUCTASE"/>
    <property type="match status" value="1"/>
</dbReference>
<dbReference type="InterPro" id="IPR002347">
    <property type="entry name" value="SDR_fam"/>
</dbReference>
<comment type="similarity">
    <text evidence="1">Belongs to the short-chain dehydrogenases/reductases (SDR) family.</text>
</comment>
<dbReference type="FunFam" id="3.40.50.720:FF:000084">
    <property type="entry name" value="Short-chain dehydrogenase reductase"/>
    <property type="match status" value="1"/>
</dbReference>
<dbReference type="Pfam" id="PF13561">
    <property type="entry name" value="adh_short_C2"/>
    <property type="match status" value="1"/>
</dbReference>
<dbReference type="GO" id="GO:0048038">
    <property type="term" value="F:quinone binding"/>
    <property type="evidence" value="ECO:0007669"/>
    <property type="project" value="TreeGrafter"/>
</dbReference>
<evidence type="ECO:0000313" key="4">
    <source>
        <dbReference type="Proteomes" id="UP000056925"/>
    </source>
</evidence>
<dbReference type="PRINTS" id="PR00081">
    <property type="entry name" value="GDHRDH"/>
</dbReference>
<dbReference type="AlphaFoldDB" id="A0A0E3KRU3"/>
<dbReference type="RefSeq" id="WP_048167179.1">
    <property type="nucleotide sequence ID" value="NZ_CP009502.1"/>
</dbReference>
<evidence type="ECO:0000313" key="3">
    <source>
        <dbReference type="EMBL" id="AKB16263.1"/>
    </source>
</evidence>
<dbReference type="HOGENOM" id="CLU_010194_1_1_2"/>